<dbReference type="Proteomes" id="UP000092445">
    <property type="component" value="Unassembled WGS sequence"/>
</dbReference>
<reference evidence="1" key="2">
    <citation type="submission" date="2020-05" db="UniProtKB">
        <authorList>
            <consortium name="EnsemblMetazoa"/>
        </authorList>
    </citation>
    <scope>IDENTIFICATION</scope>
    <source>
        <strain evidence="1">IAEA</strain>
    </source>
</reference>
<evidence type="ECO:0000313" key="1">
    <source>
        <dbReference type="EnsemblMetazoa" id="GPAI024346-PA"/>
    </source>
</evidence>
<dbReference type="AlphaFoldDB" id="A0A1A9ZTF0"/>
<dbReference type="VEuPathDB" id="VectorBase:GPAI024346"/>
<proteinExistence type="predicted"/>
<dbReference type="EnsemblMetazoa" id="GPAI024346-RA">
    <property type="protein sequence ID" value="GPAI024346-PA"/>
    <property type="gene ID" value="GPAI024346"/>
</dbReference>
<sequence>MHSVQSAQRTQSRLSRRLLVAAFLPNRSLYIGLINTCQQIVPKRIALIHGVVVSNLSLVLLQKEYIKQFYFEKRNGGGGPDLAANELRYTPVKLLARTKLNTLRFG</sequence>
<accession>A0A1A9ZTF0</accession>
<reference evidence="2" key="1">
    <citation type="submission" date="2014-03" db="EMBL/GenBank/DDBJ databases">
        <authorList>
            <person name="Aksoy S."/>
            <person name="Warren W."/>
            <person name="Wilson R.K."/>
        </authorList>
    </citation>
    <scope>NUCLEOTIDE SEQUENCE [LARGE SCALE GENOMIC DNA]</scope>
    <source>
        <strain evidence="2">IAEA</strain>
    </source>
</reference>
<evidence type="ECO:0000313" key="2">
    <source>
        <dbReference type="Proteomes" id="UP000092445"/>
    </source>
</evidence>
<organism evidence="1 2">
    <name type="scientific">Glossina pallidipes</name>
    <name type="common">Tsetse fly</name>
    <dbReference type="NCBI Taxonomy" id="7398"/>
    <lineage>
        <taxon>Eukaryota</taxon>
        <taxon>Metazoa</taxon>
        <taxon>Ecdysozoa</taxon>
        <taxon>Arthropoda</taxon>
        <taxon>Hexapoda</taxon>
        <taxon>Insecta</taxon>
        <taxon>Pterygota</taxon>
        <taxon>Neoptera</taxon>
        <taxon>Endopterygota</taxon>
        <taxon>Diptera</taxon>
        <taxon>Brachycera</taxon>
        <taxon>Muscomorpha</taxon>
        <taxon>Hippoboscoidea</taxon>
        <taxon>Glossinidae</taxon>
        <taxon>Glossina</taxon>
    </lineage>
</organism>
<keyword evidence="2" id="KW-1185">Reference proteome</keyword>
<protein>
    <submittedName>
        <fullName evidence="1">Uncharacterized protein</fullName>
    </submittedName>
</protein>
<name>A0A1A9ZTF0_GLOPL</name>